<dbReference type="InterPro" id="IPR000843">
    <property type="entry name" value="HTH_LacI"/>
</dbReference>
<dbReference type="PROSITE" id="PS50932">
    <property type="entry name" value="HTH_LACI_2"/>
    <property type="match status" value="1"/>
</dbReference>
<gene>
    <name evidence="5" type="ORF">EDC65_1792</name>
</gene>
<comment type="caution">
    <text evidence="5">The sequence shown here is derived from an EMBL/GenBank/DDBJ whole genome shotgun (WGS) entry which is preliminary data.</text>
</comment>
<proteinExistence type="predicted"/>
<dbReference type="AlphaFoldDB" id="A0A3N1MBC0"/>
<dbReference type="CDD" id="cd01392">
    <property type="entry name" value="HTH_LacI"/>
    <property type="match status" value="1"/>
</dbReference>
<feature type="domain" description="HTH lacI-type" evidence="4">
    <location>
        <begin position="2"/>
        <end position="56"/>
    </location>
</feature>
<dbReference type="SUPFAM" id="SSF53822">
    <property type="entry name" value="Periplasmic binding protein-like I"/>
    <property type="match status" value="1"/>
</dbReference>
<dbReference type="Proteomes" id="UP000278222">
    <property type="component" value="Unassembled WGS sequence"/>
</dbReference>
<keyword evidence="1" id="KW-0805">Transcription regulation</keyword>
<evidence type="ECO:0000256" key="1">
    <source>
        <dbReference type="ARBA" id="ARBA00023015"/>
    </source>
</evidence>
<dbReference type="EMBL" id="RJKX01000013">
    <property type="protein sequence ID" value="ROP99996.1"/>
    <property type="molecule type" value="Genomic_DNA"/>
</dbReference>
<organism evidence="5 6">
    <name type="scientific">Stella humosa</name>
    <dbReference type="NCBI Taxonomy" id="94"/>
    <lineage>
        <taxon>Bacteria</taxon>
        <taxon>Pseudomonadati</taxon>
        <taxon>Pseudomonadota</taxon>
        <taxon>Alphaproteobacteria</taxon>
        <taxon>Rhodospirillales</taxon>
        <taxon>Stellaceae</taxon>
        <taxon>Stella</taxon>
    </lineage>
</organism>
<dbReference type="RefSeq" id="WP_170216418.1">
    <property type="nucleotide sequence ID" value="NZ_AP019700.1"/>
</dbReference>
<dbReference type="PANTHER" id="PTHR30146">
    <property type="entry name" value="LACI-RELATED TRANSCRIPTIONAL REPRESSOR"/>
    <property type="match status" value="1"/>
</dbReference>
<keyword evidence="2" id="KW-0238">DNA-binding</keyword>
<dbReference type="InterPro" id="IPR010982">
    <property type="entry name" value="Lambda_DNA-bd_dom_sf"/>
</dbReference>
<dbReference type="GO" id="GO:0000976">
    <property type="term" value="F:transcription cis-regulatory region binding"/>
    <property type="evidence" value="ECO:0007669"/>
    <property type="project" value="TreeGrafter"/>
</dbReference>
<evidence type="ECO:0000256" key="2">
    <source>
        <dbReference type="ARBA" id="ARBA00023125"/>
    </source>
</evidence>
<accession>A0A3N1MBC0</accession>
<dbReference type="Gene3D" id="3.40.50.2300">
    <property type="match status" value="2"/>
</dbReference>
<dbReference type="CDD" id="cd06267">
    <property type="entry name" value="PBP1_LacI_sugar_binding-like"/>
    <property type="match status" value="1"/>
</dbReference>
<dbReference type="SMART" id="SM00354">
    <property type="entry name" value="HTH_LACI"/>
    <property type="match status" value="1"/>
</dbReference>
<evidence type="ECO:0000313" key="5">
    <source>
        <dbReference type="EMBL" id="ROP99996.1"/>
    </source>
</evidence>
<evidence type="ECO:0000256" key="3">
    <source>
        <dbReference type="ARBA" id="ARBA00023163"/>
    </source>
</evidence>
<protein>
    <submittedName>
        <fullName evidence="5">LacI family transcriptional regulator</fullName>
    </submittedName>
</protein>
<dbReference type="Gene3D" id="1.10.260.40">
    <property type="entry name" value="lambda repressor-like DNA-binding domains"/>
    <property type="match status" value="1"/>
</dbReference>
<dbReference type="PANTHER" id="PTHR30146:SF109">
    <property type="entry name" value="HTH-TYPE TRANSCRIPTIONAL REGULATOR GALS"/>
    <property type="match status" value="1"/>
</dbReference>
<keyword evidence="6" id="KW-1185">Reference proteome</keyword>
<dbReference type="Pfam" id="PF13377">
    <property type="entry name" value="Peripla_BP_3"/>
    <property type="match status" value="1"/>
</dbReference>
<sequence length="329" mass="34573">MATVLDVARLAGVSSATVSRVLSGKGNVGQEARERVLQAVRELDFHPNRMAQGLRRGRGNAVGLLVGDIEQNVYSALTKHVQKALGEVGLDLMLYNLDHSTERLVAMLEAAPAMGLRGVALATTDNIDMAKVGPLLRGLQVGGMAVVSIGQRLHRAGIPSIVHEERAAARRAVEYLLEGGRTPVAYLGRLTGSAVGTERYRGYAAALAGAGIALDRALVWDVSYRFAAGYEATRRALDAGLAFRAIQCGSDELALGAMAAIQDRGLAIPGDVAVIGFGSIDWGAHVRPALTTISVHPATVAARMVGMLTGQDVPALTVIERSLLRRGSA</sequence>
<keyword evidence="3" id="KW-0804">Transcription</keyword>
<dbReference type="PRINTS" id="PR00036">
    <property type="entry name" value="HTHLACI"/>
</dbReference>
<dbReference type="InterPro" id="IPR046335">
    <property type="entry name" value="LacI/GalR-like_sensor"/>
</dbReference>
<reference evidence="5 6" key="1">
    <citation type="submission" date="2018-11" db="EMBL/GenBank/DDBJ databases">
        <title>Genomic Encyclopedia of Type Strains, Phase IV (KMG-IV): sequencing the most valuable type-strain genomes for metagenomic binning, comparative biology and taxonomic classification.</title>
        <authorList>
            <person name="Goeker M."/>
        </authorList>
    </citation>
    <scope>NUCLEOTIDE SEQUENCE [LARGE SCALE GENOMIC DNA]</scope>
    <source>
        <strain evidence="5 6">DSM 5900</strain>
    </source>
</reference>
<dbReference type="GO" id="GO:0003700">
    <property type="term" value="F:DNA-binding transcription factor activity"/>
    <property type="evidence" value="ECO:0007669"/>
    <property type="project" value="TreeGrafter"/>
</dbReference>
<name>A0A3N1MBC0_9PROT</name>
<dbReference type="SUPFAM" id="SSF47413">
    <property type="entry name" value="lambda repressor-like DNA-binding domains"/>
    <property type="match status" value="1"/>
</dbReference>
<dbReference type="PROSITE" id="PS00356">
    <property type="entry name" value="HTH_LACI_1"/>
    <property type="match status" value="1"/>
</dbReference>
<evidence type="ECO:0000259" key="4">
    <source>
        <dbReference type="PROSITE" id="PS50932"/>
    </source>
</evidence>
<dbReference type="InterPro" id="IPR028082">
    <property type="entry name" value="Peripla_BP_I"/>
</dbReference>
<dbReference type="Pfam" id="PF00356">
    <property type="entry name" value="LacI"/>
    <property type="match status" value="1"/>
</dbReference>
<evidence type="ECO:0000313" key="6">
    <source>
        <dbReference type="Proteomes" id="UP000278222"/>
    </source>
</evidence>